<evidence type="ECO:0000313" key="1">
    <source>
        <dbReference type="EMBL" id="SJL18914.1"/>
    </source>
</evidence>
<proteinExistence type="predicted"/>
<organism evidence="1 2">
    <name type="scientific">Armillaria ostoyae</name>
    <name type="common">Armillaria root rot fungus</name>
    <dbReference type="NCBI Taxonomy" id="47428"/>
    <lineage>
        <taxon>Eukaryota</taxon>
        <taxon>Fungi</taxon>
        <taxon>Dikarya</taxon>
        <taxon>Basidiomycota</taxon>
        <taxon>Agaricomycotina</taxon>
        <taxon>Agaricomycetes</taxon>
        <taxon>Agaricomycetidae</taxon>
        <taxon>Agaricales</taxon>
        <taxon>Marasmiineae</taxon>
        <taxon>Physalacriaceae</taxon>
        <taxon>Armillaria</taxon>
    </lineage>
</organism>
<sequence length="189" mass="20978">MFRTVLVTFATLCFNVPHPPSPRLAVTSASLKDFATPRHSPATSPSPLTCHVHPPCDETTSCHDARAPRHPPSPRDADVVVARPPRQSQHPASLLVRHVHPPRNNIMSKRPRAVSSSEVVHAQSCSWFWVSRGAANIASSVRAARIHSPRFVSYAVKSIYFMPLSYGSTFHSFGFAFKYYPPVYSVEYS</sequence>
<dbReference type="Proteomes" id="UP000219338">
    <property type="component" value="Unassembled WGS sequence"/>
</dbReference>
<keyword evidence="2" id="KW-1185">Reference proteome</keyword>
<gene>
    <name evidence="1" type="ORF">ARMOST_22516</name>
</gene>
<accession>A0A284SD21</accession>
<protein>
    <submittedName>
        <fullName evidence="1">Uncharacterized protein</fullName>
    </submittedName>
</protein>
<dbReference type="EMBL" id="FUEG01000075">
    <property type="protein sequence ID" value="SJL18914.1"/>
    <property type="molecule type" value="Genomic_DNA"/>
</dbReference>
<name>A0A284SD21_ARMOS</name>
<evidence type="ECO:0000313" key="2">
    <source>
        <dbReference type="Proteomes" id="UP000219338"/>
    </source>
</evidence>
<dbReference type="AlphaFoldDB" id="A0A284SD21"/>
<reference evidence="2" key="1">
    <citation type="journal article" date="2017" name="Nat. Ecol. Evol.">
        <title>Genome expansion and lineage-specific genetic innovations in the forest pathogenic fungi Armillaria.</title>
        <authorList>
            <person name="Sipos G."/>
            <person name="Prasanna A.N."/>
            <person name="Walter M.C."/>
            <person name="O'Connor E."/>
            <person name="Balint B."/>
            <person name="Krizsan K."/>
            <person name="Kiss B."/>
            <person name="Hess J."/>
            <person name="Varga T."/>
            <person name="Slot J."/>
            <person name="Riley R."/>
            <person name="Boka B."/>
            <person name="Rigling D."/>
            <person name="Barry K."/>
            <person name="Lee J."/>
            <person name="Mihaltcheva S."/>
            <person name="LaButti K."/>
            <person name="Lipzen A."/>
            <person name="Waldron R."/>
            <person name="Moloney N.M."/>
            <person name="Sperisen C."/>
            <person name="Kredics L."/>
            <person name="Vagvoelgyi C."/>
            <person name="Patrignani A."/>
            <person name="Fitzpatrick D."/>
            <person name="Nagy I."/>
            <person name="Doyle S."/>
            <person name="Anderson J.B."/>
            <person name="Grigoriev I.V."/>
            <person name="Gueldener U."/>
            <person name="Muensterkoetter M."/>
            <person name="Nagy L.G."/>
        </authorList>
    </citation>
    <scope>NUCLEOTIDE SEQUENCE [LARGE SCALE GENOMIC DNA]</scope>
    <source>
        <strain evidence="2">C18/9</strain>
    </source>
</reference>